<sequence length="579" mass="60803">MGKVLAFPSARFAKRGSYAGHDSAHGHQVGSTATGNVVVSTFNHDAHRQGDWSNQEIADLYRVESLLIQASISITSARGLAEDGAPWFVFLRDDGEVFVHLARIDGRYILDSPGLPEILEGSDFAELIRKFVSSVAAKGTPATGNVISLRPRMLHDQTIRLHPAVMLGALIWSLYVASDDFVGMAHAMEEAEGRTDPFSALDASTSALVLSPELAVSQLDAALDEQAHSYGAGEFTAPTTTDSAKAGVSSDARGGATSTSGTVAWAQSLAASLAAIAIGYGFVHISDVPETTEAGWDFLALANVSETDGGVQYVEGEGTPTDAYDGASSVASDGLVADVAQHLQNSDLKVDVPFLLDGLAAEAHLAGQQADIADEANSDAKVADDAAPVKMAKGGSKGADAQPAAAPTPDPAPAAQTAAVEVARASESQILLAMVDGFVGGLAEHKYGDLMVSTSLDQRELQVLLDRFQDGQKDGDAASGSVIDDPETPVAAVVEPVRPVGNQISYLEYDDRAKDFVAKFIERAGKIELVQFDAHIVLVDMTAIDEATDVTYTLRWVTEDGSVISTIGHLQYFLDYGIA</sequence>
<feature type="region of interest" description="Disordered" evidence="1">
    <location>
        <begin position="233"/>
        <end position="256"/>
    </location>
</feature>
<accession>A0ABS0SDH1</accession>
<comment type="caution">
    <text evidence="2">The sequence shown here is derived from an EMBL/GenBank/DDBJ whole genome shotgun (WGS) entry which is preliminary data.</text>
</comment>
<dbReference type="EMBL" id="JADGMQ010000004">
    <property type="protein sequence ID" value="MBI1620695.1"/>
    <property type="molecule type" value="Genomic_DNA"/>
</dbReference>
<evidence type="ECO:0000313" key="3">
    <source>
        <dbReference type="Proteomes" id="UP000601789"/>
    </source>
</evidence>
<gene>
    <name evidence="2" type="ORF">IOD40_08475</name>
</gene>
<evidence type="ECO:0000313" key="2">
    <source>
        <dbReference type="EMBL" id="MBI1620695.1"/>
    </source>
</evidence>
<evidence type="ECO:0000256" key="1">
    <source>
        <dbReference type="SAM" id="MobiDB-lite"/>
    </source>
</evidence>
<dbReference type="Proteomes" id="UP000601789">
    <property type="component" value="Unassembled WGS sequence"/>
</dbReference>
<feature type="compositionally biased region" description="Low complexity" evidence="1">
    <location>
        <begin position="391"/>
        <end position="405"/>
    </location>
</feature>
<proteinExistence type="predicted"/>
<protein>
    <submittedName>
        <fullName evidence="2">Uncharacterized protein</fullName>
    </submittedName>
</protein>
<name>A0ABS0SDH1_9HYPH</name>
<reference evidence="2 3" key="1">
    <citation type="submission" date="2020-10" db="EMBL/GenBank/DDBJ databases">
        <title>Aquamicrobium zhengzhouensis sp. nov., a exopolysaccharide producing bacterium isolated from farmland soil.</title>
        <authorList>
            <person name="Wang X."/>
        </authorList>
    </citation>
    <scope>NUCLEOTIDE SEQUENCE [LARGE SCALE GENOMIC DNA]</scope>
    <source>
        <strain evidence="3">cd-1</strain>
    </source>
</reference>
<keyword evidence="3" id="KW-1185">Reference proteome</keyword>
<dbReference type="RefSeq" id="WP_198476100.1">
    <property type="nucleotide sequence ID" value="NZ_JADGMQ010000004.1"/>
</dbReference>
<feature type="region of interest" description="Disordered" evidence="1">
    <location>
        <begin position="391"/>
        <end position="415"/>
    </location>
</feature>
<organism evidence="2 3">
    <name type="scientific">Aquamicrobium zhengzhouense</name>
    <dbReference type="NCBI Taxonomy" id="2781738"/>
    <lineage>
        <taxon>Bacteria</taxon>
        <taxon>Pseudomonadati</taxon>
        <taxon>Pseudomonadota</taxon>
        <taxon>Alphaproteobacteria</taxon>
        <taxon>Hyphomicrobiales</taxon>
        <taxon>Phyllobacteriaceae</taxon>
        <taxon>Aquamicrobium</taxon>
    </lineage>
</organism>